<keyword evidence="12" id="KW-1185">Reference proteome</keyword>
<dbReference type="EMBL" id="CP095075">
    <property type="protein sequence ID" value="UOR11786.1"/>
    <property type="molecule type" value="Genomic_DNA"/>
</dbReference>
<evidence type="ECO:0000256" key="7">
    <source>
        <dbReference type="ARBA" id="ARBA00035120"/>
    </source>
</evidence>
<reference evidence="11" key="1">
    <citation type="submission" date="2022-04" db="EMBL/GenBank/DDBJ databases">
        <title>Halobacillus sp. isolated from saltern.</title>
        <authorList>
            <person name="Won M."/>
            <person name="Lee C.-M."/>
            <person name="Woen H.-Y."/>
            <person name="Kwon S.-W."/>
        </authorList>
    </citation>
    <scope>NUCLEOTIDE SEQUENCE</scope>
    <source>
        <strain evidence="11">SSHM10-5</strain>
    </source>
</reference>
<comment type="similarity">
    <text evidence="7 10">Belongs to the fluoride channel Fluc/FEX (TC 1.A.43) family.</text>
</comment>
<feature type="transmembrane region" description="Helical" evidence="10">
    <location>
        <begin position="91"/>
        <end position="113"/>
    </location>
</feature>
<evidence type="ECO:0000256" key="9">
    <source>
        <dbReference type="ARBA" id="ARBA00049940"/>
    </source>
</evidence>
<dbReference type="HAMAP" id="MF_00454">
    <property type="entry name" value="FluC"/>
    <property type="match status" value="1"/>
</dbReference>
<keyword evidence="4 10" id="KW-1133">Transmembrane helix</keyword>
<feature type="binding site" evidence="10">
    <location>
        <position position="74"/>
    </location>
    <ligand>
        <name>Na(+)</name>
        <dbReference type="ChEBI" id="CHEBI:29101"/>
        <note>structural</note>
    </ligand>
</feature>
<keyword evidence="10" id="KW-0813">Transport</keyword>
<evidence type="ECO:0000256" key="1">
    <source>
        <dbReference type="ARBA" id="ARBA00004651"/>
    </source>
</evidence>
<keyword evidence="6 10" id="KW-0407">Ion channel</keyword>
<comment type="catalytic activity">
    <reaction evidence="8">
        <text>fluoride(in) = fluoride(out)</text>
        <dbReference type="Rhea" id="RHEA:76159"/>
        <dbReference type="ChEBI" id="CHEBI:17051"/>
    </reaction>
    <physiologicalReaction direction="left-to-right" evidence="8">
        <dbReference type="Rhea" id="RHEA:76160"/>
    </physiologicalReaction>
</comment>
<keyword evidence="10" id="KW-0479">Metal-binding</keyword>
<comment type="subcellular location">
    <subcellularLocation>
        <location evidence="1 10">Cell membrane</location>
        <topology evidence="1 10">Multi-pass membrane protein</topology>
    </subcellularLocation>
</comment>
<proteinExistence type="inferred from homology"/>
<evidence type="ECO:0000256" key="4">
    <source>
        <dbReference type="ARBA" id="ARBA00022989"/>
    </source>
</evidence>
<sequence length="116" mass="12889">MISSVSVFIGGMIGAVLRYEISRFNRNAPLPWGTAIVNVTGGMLLGLMIRFQDSLPLSDWVRLLVTVGFCGGFTTFSTFSYEVFDLIKKRAYFFAFFYGVGSTLLTILGIYLVSLF</sequence>
<keyword evidence="3 10" id="KW-0812">Transmembrane</keyword>
<evidence type="ECO:0000256" key="8">
    <source>
        <dbReference type="ARBA" id="ARBA00035585"/>
    </source>
</evidence>
<dbReference type="Proteomes" id="UP000830326">
    <property type="component" value="Chromosome"/>
</dbReference>
<organism evidence="11 12">
    <name type="scientific">Halobacillus amylolyticus</name>
    <dbReference type="NCBI Taxonomy" id="2932259"/>
    <lineage>
        <taxon>Bacteria</taxon>
        <taxon>Bacillati</taxon>
        <taxon>Bacillota</taxon>
        <taxon>Bacilli</taxon>
        <taxon>Bacillales</taxon>
        <taxon>Bacillaceae</taxon>
        <taxon>Halobacillus</taxon>
    </lineage>
</organism>
<accession>A0ABY4HA78</accession>
<evidence type="ECO:0000256" key="5">
    <source>
        <dbReference type="ARBA" id="ARBA00023136"/>
    </source>
</evidence>
<dbReference type="InterPro" id="IPR003691">
    <property type="entry name" value="FluC"/>
</dbReference>
<evidence type="ECO:0000313" key="12">
    <source>
        <dbReference type="Proteomes" id="UP000830326"/>
    </source>
</evidence>
<dbReference type="PANTHER" id="PTHR28259:SF1">
    <property type="entry name" value="FLUORIDE EXPORT PROTEIN 1-RELATED"/>
    <property type="match status" value="1"/>
</dbReference>
<keyword evidence="5 10" id="KW-0472">Membrane</keyword>
<dbReference type="RefSeq" id="WP_245032091.1">
    <property type="nucleotide sequence ID" value="NZ_CP095075.1"/>
</dbReference>
<keyword evidence="10" id="KW-0406">Ion transport</keyword>
<keyword evidence="10" id="KW-0915">Sodium</keyword>
<feature type="transmembrane region" description="Helical" evidence="10">
    <location>
        <begin position="28"/>
        <end position="48"/>
    </location>
</feature>
<keyword evidence="2 10" id="KW-1003">Cell membrane</keyword>
<name>A0ABY4HA78_9BACI</name>
<feature type="transmembrane region" description="Helical" evidence="10">
    <location>
        <begin position="60"/>
        <end position="79"/>
    </location>
</feature>
<comment type="activity regulation">
    <text evidence="10">Na(+) is not transported, but it plays an essential structural role and its presence is essential for fluoride channel function.</text>
</comment>
<feature type="binding site" evidence="10">
    <location>
        <position position="71"/>
    </location>
    <ligand>
        <name>Na(+)</name>
        <dbReference type="ChEBI" id="CHEBI:29101"/>
        <note>structural</note>
    </ligand>
</feature>
<evidence type="ECO:0000256" key="6">
    <source>
        <dbReference type="ARBA" id="ARBA00023303"/>
    </source>
</evidence>
<evidence type="ECO:0000256" key="2">
    <source>
        <dbReference type="ARBA" id="ARBA00022475"/>
    </source>
</evidence>
<dbReference type="NCBIfam" id="TIGR00494">
    <property type="entry name" value="crcB"/>
    <property type="match status" value="1"/>
</dbReference>
<gene>
    <name evidence="10 11" type="primary">crcB</name>
    <name evidence="10" type="synonym">fluC</name>
    <name evidence="11" type="ORF">MUO15_19855</name>
</gene>
<dbReference type="PANTHER" id="PTHR28259">
    <property type="entry name" value="FLUORIDE EXPORT PROTEIN 1-RELATED"/>
    <property type="match status" value="1"/>
</dbReference>
<comment type="function">
    <text evidence="9 10">Fluoride-specific ion channel. Important for reducing fluoride concentration in the cell, thus reducing its toxicity.</text>
</comment>
<evidence type="ECO:0000256" key="3">
    <source>
        <dbReference type="ARBA" id="ARBA00022692"/>
    </source>
</evidence>
<protein>
    <recommendedName>
        <fullName evidence="10">Fluoride-specific ion channel FluC</fullName>
    </recommendedName>
</protein>
<dbReference type="Pfam" id="PF02537">
    <property type="entry name" value="CRCB"/>
    <property type="match status" value="1"/>
</dbReference>
<evidence type="ECO:0000313" key="11">
    <source>
        <dbReference type="EMBL" id="UOR11786.1"/>
    </source>
</evidence>
<evidence type="ECO:0000256" key="10">
    <source>
        <dbReference type="HAMAP-Rule" id="MF_00454"/>
    </source>
</evidence>